<sequence>MTLPKWLYSTLPLWQYANMETARIGYYRLVANDDEPPHRIEELMEAAGLNQAELARRANVTASSLNKVIKGTRGLDLDWMIRLARALSTEEAPVSPADLLPRSVNPWLLDEEERALIDARRHADQAQRETFKRVAEAVLPFRERKQEDAA</sequence>
<evidence type="ECO:0000313" key="3">
    <source>
        <dbReference type="Proteomes" id="UP000531251"/>
    </source>
</evidence>
<dbReference type="Proteomes" id="UP000531251">
    <property type="component" value="Unassembled WGS sequence"/>
</dbReference>
<keyword evidence="3" id="KW-1185">Reference proteome</keyword>
<comment type="caution">
    <text evidence="2">The sequence shown here is derived from an EMBL/GenBank/DDBJ whole genome shotgun (WGS) entry which is preliminary data.</text>
</comment>
<dbReference type="CDD" id="cd00093">
    <property type="entry name" value="HTH_XRE"/>
    <property type="match status" value="1"/>
</dbReference>
<dbReference type="InterPro" id="IPR010982">
    <property type="entry name" value="Lambda_DNA-bd_dom_sf"/>
</dbReference>
<name>A0A7X6BEP5_9SPHN</name>
<feature type="domain" description="HTH cro/C1-type" evidence="1">
    <location>
        <begin position="40"/>
        <end position="94"/>
    </location>
</feature>
<dbReference type="EMBL" id="JAATJB010000023">
    <property type="protein sequence ID" value="NJB99888.1"/>
    <property type="molecule type" value="Genomic_DNA"/>
</dbReference>
<organism evidence="2 3">
    <name type="scientific">Sphingomonas trueperi</name>
    <dbReference type="NCBI Taxonomy" id="53317"/>
    <lineage>
        <taxon>Bacteria</taxon>
        <taxon>Pseudomonadati</taxon>
        <taxon>Pseudomonadota</taxon>
        <taxon>Alphaproteobacteria</taxon>
        <taxon>Sphingomonadales</taxon>
        <taxon>Sphingomonadaceae</taxon>
        <taxon>Sphingomonas</taxon>
    </lineage>
</organism>
<dbReference type="PROSITE" id="PS50943">
    <property type="entry name" value="HTH_CROC1"/>
    <property type="match status" value="1"/>
</dbReference>
<dbReference type="SMART" id="SM00530">
    <property type="entry name" value="HTH_XRE"/>
    <property type="match status" value="1"/>
</dbReference>
<evidence type="ECO:0000259" key="1">
    <source>
        <dbReference type="PROSITE" id="PS50943"/>
    </source>
</evidence>
<dbReference type="GO" id="GO:0003677">
    <property type="term" value="F:DNA binding"/>
    <property type="evidence" value="ECO:0007669"/>
    <property type="project" value="InterPro"/>
</dbReference>
<accession>A0A7X6BEP5</accession>
<dbReference type="AlphaFoldDB" id="A0A7X6BEP5"/>
<dbReference type="Gene3D" id="1.10.260.40">
    <property type="entry name" value="lambda repressor-like DNA-binding domains"/>
    <property type="match status" value="1"/>
</dbReference>
<dbReference type="SUPFAM" id="SSF47413">
    <property type="entry name" value="lambda repressor-like DNA-binding domains"/>
    <property type="match status" value="1"/>
</dbReference>
<reference evidence="2 3" key="1">
    <citation type="submission" date="2020-03" db="EMBL/GenBank/DDBJ databases">
        <title>Genomic Encyclopedia of Type Strains, Phase IV (KMG-IV): sequencing the most valuable type-strain genomes for metagenomic binning, comparative biology and taxonomic classification.</title>
        <authorList>
            <person name="Goeker M."/>
        </authorList>
    </citation>
    <scope>NUCLEOTIDE SEQUENCE [LARGE SCALE GENOMIC DNA]</scope>
    <source>
        <strain evidence="2 3">DSM 7225</strain>
    </source>
</reference>
<protein>
    <submittedName>
        <fullName evidence="2">Transcriptional regulator with XRE-family HTH domain</fullName>
    </submittedName>
</protein>
<dbReference type="InterPro" id="IPR001387">
    <property type="entry name" value="Cro/C1-type_HTH"/>
</dbReference>
<dbReference type="Pfam" id="PF01381">
    <property type="entry name" value="HTH_3"/>
    <property type="match status" value="1"/>
</dbReference>
<gene>
    <name evidence="2" type="ORF">GGR89_004234</name>
</gene>
<proteinExistence type="predicted"/>
<evidence type="ECO:0000313" key="2">
    <source>
        <dbReference type="EMBL" id="NJB99888.1"/>
    </source>
</evidence>